<dbReference type="EMBL" id="QZWG01000018">
    <property type="protein sequence ID" value="RZB50893.1"/>
    <property type="molecule type" value="Genomic_DNA"/>
</dbReference>
<protein>
    <recommendedName>
        <fullName evidence="3">RNase H type-1 domain-containing protein</fullName>
    </recommendedName>
</protein>
<sequence length="154" mass="17191">MPSRHSSSFFCNGYGRSGHDIGKKSDHSGVMKDTKNRIHTNVFLIRKLNPCSMYSNIQEFQIPKAFDIKGHARKAPKILQVDMSPTCNWVEYNTDEATKGAPDSAACGGIFRDKNATFIGRFSANVGTNFAFNAELMDAIISIEIAYERGWTNF</sequence>
<comment type="caution">
    <text evidence="1">The sequence shown here is derived from an EMBL/GenBank/DDBJ whole genome shotgun (WGS) entry which is preliminary data.</text>
</comment>
<dbReference type="InterPro" id="IPR053151">
    <property type="entry name" value="RNase_H-like"/>
</dbReference>
<proteinExistence type="predicted"/>
<name>A0A445FPT8_GLYSO</name>
<dbReference type="InterPro" id="IPR044730">
    <property type="entry name" value="RNase_H-like_dom_plant"/>
</dbReference>
<dbReference type="PANTHER" id="PTHR47723">
    <property type="entry name" value="OS05G0353850 PROTEIN"/>
    <property type="match status" value="1"/>
</dbReference>
<reference evidence="1 2" key="1">
    <citation type="submission" date="2018-09" db="EMBL/GenBank/DDBJ databases">
        <title>A high-quality reference genome of wild soybean provides a powerful tool to mine soybean genomes.</title>
        <authorList>
            <person name="Xie M."/>
            <person name="Chung C.Y.L."/>
            <person name="Li M.-W."/>
            <person name="Wong F.-L."/>
            <person name="Chan T.-F."/>
            <person name="Lam H.-M."/>
        </authorList>
    </citation>
    <scope>NUCLEOTIDE SEQUENCE [LARGE SCALE GENOMIC DNA]</scope>
    <source>
        <strain evidence="2">cv. W05</strain>
        <tissue evidence="1">Hypocotyl of etiolated seedlings</tissue>
    </source>
</reference>
<keyword evidence="2" id="KW-1185">Reference proteome</keyword>
<gene>
    <name evidence="1" type="ORF">D0Y65_047660</name>
</gene>
<dbReference type="AlphaFoldDB" id="A0A445FPT8"/>
<dbReference type="Proteomes" id="UP000289340">
    <property type="component" value="Chromosome 18"/>
</dbReference>
<evidence type="ECO:0000313" key="1">
    <source>
        <dbReference type="EMBL" id="RZB50893.1"/>
    </source>
</evidence>
<dbReference type="PANTHER" id="PTHR47723:SF23">
    <property type="entry name" value="REVERSE TRANSCRIPTASE-LIKE PROTEIN"/>
    <property type="match status" value="1"/>
</dbReference>
<evidence type="ECO:0008006" key="3">
    <source>
        <dbReference type="Google" id="ProtNLM"/>
    </source>
</evidence>
<accession>A0A445FPT8</accession>
<evidence type="ECO:0000313" key="2">
    <source>
        <dbReference type="Proteomes" id="UP000289340"/>
    </source>
</evidence>
<organism evidence="1 2">
    <name type="scientific">Glycine soja</name>
    <name type="common">Wild soybean</name>
    <dbReference type="NCBI Taxonomy" id="3848"/>
    <lineage>
        <taxon>Eukaryota</taxon>
        <taxon>Viridiplantae</taxon>
        <taxon>Streptophyta</taxon>
        <taxon>Embryophyta</taxon>
        <taxon>Tracheophyta</taxon>
        <taxon>Spermatophyta</taxon>
        <taxon>Magnoliopsida</taxon>
        <taxon>eudicotyledons</taxon>
        <taxon>Gunneridae</taxon>
        <taxon>Pentapetalae</taxon>
        <taxon>rosids</taxon>
        <taxon>fabids</taxon>
        <taxon>Fabales</taxon>
        <taxon>Fabaceae</taxon>
        <taxon>Papilionoideae</taxon>
        <taxon>50 kb inversion clade</taxon>
        <taxon>NPAAA clade</taxon>
        <taxon>indigoferoid/millettioid clade</taxon>
        <taxon>Phaseoleae</taxon>
        <taxon>Glycine</taxon>
        <taxon>Glycine subgen. Soja</taxon>
    </lineage>
</organism>
<dbReference type="CDD" id="cd06222">
    <property type="entry name" value="RNase_H_like"/>
    <property type="match status" value="1"/>
</dbReference>